<reference evidence="2 3" key="2">
    <citation type="journal article" date="2010" name="J. Bacteriol.">
        <title>Genome sequence of the polysaccharide-degrading, thermophilic anaerobe Spirochaeta thermophila DSM 6192.</title>
        <authorList>
            <person name="Angelov A."/>
            <person name="Liebl S."/>
            <person name="Ballschmiter M."/>
            <person name="Bomeke M."/>
            <person name="Lehmann R."/>
            <person name="Liesegang H."/>
            <person name="Daniel R."/>
            <person name="Liebl W."/>
        </authorList>
    </citation>
    <scope>NUCLEOTIDE SEQUENCE [LARGE SCALE GENOMIC DNA]</scope>
    <source>
        <strain evidence="3">ATCC 49972 / DSM 6192 / RI 19.B1</strain>
    </source>
</reference>
<reference key="1">
    <citation type="submission" date="2009-08" db="EMBL/GenBank/DDBJ databases">
        <title>The genome sequence of Spirochaeta thermophila DSM6192.</title>
        <authorList>
            <person name="Angelov A."/>
            <person name="Mientus M."/>
            <person name="Wittenberg S."/>
            <person name="Lehmann R."/>
            <person name="Liesegang H."/>
            <person name="Daniel R."/>
            <person name="Liebl W."/>
        </authorList>
    </citation>
    <scope>NUCLEOTIDE SEQUENCE</scope>
    <source>
        <strain>DSM 6192</strain>
    </source>
</reference>
<dbReference type="eggNOG" id="COG1695">
    <property type="taxonomic scope" value="Bacteria"/>
</dbReference>
<dbReference type="Gene3D" id="1.10.10.10">
    <property type="entry name" value="Winged helix-like DNA-binding domain superfamily/Winged helix DNA-binding domain"/>
    <property type="match status" value="1"/>
</dbReference>
<protein>
    <submittedName>
        <fullName evidence="2">Probable transcriptional regulator, PadR family</fullName>
    </submittedName>
</protein>
<accession>E0RQY9</accession>
<dbReference type="HOGENOM" id="CLU_063440_3_2_12"/>
<dbReference type="PaxDb" id="665571-STHERM_c06080"/>
<organism evidence="2 3">
    <name type="scientific">Winmispira thermophila (strain ATCC 49972 / DSM 6192 / RI 19.B1)</name>
    <name type="common">Spirochaeta thermophila</name>
    <dbReference type="NCBI Taxonomy" id="665571"/>
    <lineage>
        <taxon>Bacteria</taxon>
        <taxon>Pseudomonadati</taxon>
        <taxon>Spirochaetota</taxon>
        <taxon>Spirochaetia</taxon>
        <taxon>Winmispirales</taxon>
        <taxon>Winmispiraceae</taxon>
        <taxon>Winmispira</taxon>
    </lineage>
</organism>
<dbReference type="Proteomes" id="UP000001296">
    <property type="component" value="Chromosome"/>
</dbReference>
<dbReference type="InterPro" id="IPR036388">
    <property type="entry name" value="WH-like_DNA-bd_sf"/>
</dbReference>
<dbReference type="AlphaFoldDB" id="E0RQY9"/>
<feature type="domain" description="Transcription regulator PadR N-terminal" evidence="1">
    <location>
        <begin position="19"/>
        <end position="88"/>
    </location>
</feature>
<dbReference type="KEGG" id="sta:STHERM_c06080"/>
<dbReference type="InterPro" id="IPR036390">
    <property type="entry name" value="WH_DNA-bd_sf"/>
</dbReference>
<evidence type="ECO:0000313" key="3">
    <source>
        <dbReference type="Proteomes" id="UP000001296"/>
    </source>
</evidence>
<dbReference type="InterPro" id="IPR052509">
    <property type="entry name" value="Metal_resp_DNA-bind_regulator"/>
</dbReference>
<gene>
    <name evidence="2" type="ordered locus">STHERM_c06080</name>
</gene>
<dbReference type="InterPro" id="IPR005149">
    <property type="entry name" value="Tscrpt_reg_PadR_N"/>
</dbReference>
<dbReference type="Pfam" id="PF03551">
    <property type="entry name" value="PadR"/>
    <property type="match status" value="1"/>
</dbReference>
<dbReference type="EMBL" id="CP001698">
    <property type="protein sequence ID" value="ADN01567.1"/>
    <property type="molecule type" value="Genomic_DNA"/>
</dbReference>
<evidence type="ECO:0000259" key="1">
    <source>
        <dbReference type="Pfam" id="PF03551"/>
    </source>
</evidence>
<proteinExistence type="predicted"/>
<name>E0RQY9_WINT6</name>
<dbReference type="PANTHER" id="PTHR33169:SF14">
    <property type="entry name" value="TRANSCRIPTIONAL REGULATOR RV3488"/>
    <property type="match status" value="1"/>
</dbReference>
<sequence>MDTERIVRSFFAGFIKLHILHHASQGPIYGLAMIRELKRHGYELSPGSLYPALHGLEAEGFLSSEERLVDGRRRRYYVITEEGRRVLEMARHRIGELVREVLHGE</sequence>
<dbReference type="RefSeq" id="WP_013313408.1">
    <property type="nucleotide sequence ID" value="NC_014484.1"/>
</dbReference>
<dbReference type="SUPFAM" id="SSF46785">
    <property type="entry name" value="Winged helix' DNA-binding domain"/>
    <property type="match status" value="1"/>
</dbReference>
<evidence type="ECO:0000313" key="2">
    <source>
        <dbReference type="EMBL" id="ADN01567.1"/>
    </source>
</evidence>
<dbReference type="PANTHER" id="PTHR33169">
    <property type="entry name" value="PADR-FAMILY TRANSCRIPTIONAL REGULATOR"/>
    <property type="match status" value="1"/>
</dbReference>